<evidence type="ECO:0000313" key="2">
    <source>
        <dbReference type="EMBL" id="QJR13808.1"/>
    </source>
</evidence>
<dbReference type="PANTHER" id="PTHR33361">
    <property type="entry name" value="GLR0591 PROTEIN"/>
    <property type="match status" value="1"/>
</dbReference>
<evidence type="ECO:0008006" key="4">
    <source>
        <dbReference type="Google" id="ProtNLM"/>
    </source>
</evidence>
<gene>
    <name evidence="2" type="ORF">DSM104440_00598</name>
</gene>
<keyword evidence="3" id="KW-1185">Reference proteome</keyword>
<evidence type="ECO:0000313" key="3">
    <source>
        <dbReference type="Proteomes" id="UP000503096"/>
    </source>
</evidence>
<dbReference type="KEGG" id="upl:DSM104440_00598"/>
<feature type="signal peptide" evidence="1">
    <location>
        <begin position="1"/>
        <end position="22"/>
    </location>
</feature>
<dbReference type="RefSeq" id="WP_171160548.1">
    <property type="nucleotide sequence ID" value="NZ_CP053073.1"/>
</dbReference>
<dbReference type="EMBL" id="CP053073">
    <property type="protein sequence ID" value="QJR13808.1"/>
    <property type="molecule type" value="Genomic_DNA"/>
</dbReference>
<feature type="chain" id="PRO_5026882109" description="DUF885 domain-containing protein" evidence="1">
    <location>
        <begin position="23"/>
        <end position="590"/>
    </location>
</feature>
<reference evidence="2 3" key="1">
    <citation type="submission" date="2020-04" db="EMBL/GenBank/DDBJ databases">
        <title>Usitatibacter rugosus gen. nov., sp. nov. and Usitatibacter palustris sp. nov., novel members of Usitatibacteraceae fam. nov. within the order Nitrosomonadales isolated from soil.</title>
        <authorList>
            <person name="Huber K.J."/>
            <person name="Neumann-Schaal M."/>
            <person name="Geppert A."/>
            <person name="Luckner M."/>
            <person name="Wanner G."/>
            <person name="Overmann J."/>
        </authorList>
    </citation>
    <scope>NUCLEOTIDE SEQUENCE [LARGE SCALE GENOMIC DNA]</scope>
    <source>
        <strain evidence="2 3">Swamp67</strain>
    </source>
</reference>
<name>A0A6M4H3Y8_9PROT</name>
<dbReference type="AlphaFoldDB" id="A0A6M4H3Y8"/>
<keyword evidence="1" id="KW-0732">Signal</keyword>
<dbReference type="InterPro" id="IPR010281">
    <property type="entry name" value="DUF885"/>
</dbReference>
<organism evidence="2 3">
    <name type="scientific">Usitatibacter palustris</name>
    <dbReference type="NCBI Taxonomy" id="2732487"/>
    <lineage>
        <taxon>Bacteria</taxon>
        <taxon>Pseudomonadati</taxon>
        <taxon>Pseudomonadota</taxon>
        <taxon>Betaproteobacteria</taxon>
        <taxon>Nitrosomonadales</taxon>
        <taxon>Usitatibacteraceae</taxon>
        <taxon>Usitatibacter</taxon>
    </lineage>
</organism>
<accession>A0A6M4H3Y8</accession>
<protein>
    <recommendedName>
        <fullName evidence="4">DUF885 domain-containing protein</fullName>
    </recommendedName>
</protein>
<dbReference type="PROSITE" id="PS51257">
    <property type="entry name" value="PROKAR_LIPOPROTEIN"/>
    <property type="match status" value="1"/>
</dbReference>
<proteinExistence type="predicted"/>
<sequence>MLNSYRAAALAAVVVLSGCAQTSESPAAPASQRVRALAEQAYQRELDLNPVFETLFVGRGPRMARAGVVPTEANVEKQRTLYRDIERELATIPLEGLSETDRNTHEVLARRAQAELARNDFPLRAIQLLNPGRGVHSGLLFLASTAQPLANEAEFEAWLQRVEASTGNFEQAKLALQQAQKKGWTQSRVLVERALGQMQAIAAKPGDQGPLWGPIARYPKDASEAKRADFAKRYRAVLDTKYLPAMREYMAYVRDEYLPQARTTTGIGALPGGDTAYRSLVRVQTTTELTPEKVHEIGLAEVARVRAQMLGVARGLGFRGDIKEFSAWLESNPAVYPFTTPDAVLVYLRGVHARVVPQLPKLFKRVPKAGFEIRLADPEVAASASASYLSPSADGTRPGQFTMPVVDPKRIASFGLTALLLHEGMPGHHLDIGLKRELDLPSIRKVFGVTAYSEGWGLYGESLGHELGVYDDPWALMGRYQGELHRAARLVVDTGMHSKGWTREQAIRYLVEERGQTQRDATVAIERYMSDPGQALAYKIGELEILALRDEAKKKMGARFDIREFHEAVLGEGALPLPLLRRRVEAWALR</sequence>
<dbReference type="InParanoid" id="A0A6M4H3Y8"/>
<dbReference type="Proteomes" id="UP000503096">
    <property type="component" value="Chromosome"/>
</dbReference>
<evidence type="ECO:0000256" key="1">
    <source>
        <dbReference type="SAM" id="SignalP"/>
    </source>
</evidence>
<dbReference type="PANTHER" id="PTHR33361:SF16">
    <property type="entry name" value="DUF885 DOMAIN-CONTAINING PROTEIN"/>
    <property type="match status" value="1"/>
</dbReference>
<dbReference type="Pfam" id="PF05960">
    <property type="entry name" value="DUF885"/>
    <property type="match status" value="1"/>
</dbReference>